<name>A0ABR4U346_9GAMM</name>
<dbReference type="PANTHER" id="PTHR33490">
    <property type="entry name" value="BLR5614 PROTEIN-RELATED"/>
    <property type="match status" value="1"/>
</dbReference>
<dbReference type="Pfam" id="PF08379">
    <property type="entry name" value="Bact_transglu_N"/>
    <property type="match status" value="1"/>
</dbReference>
<dbReference type="SMART" id="SM00460">
    <property type="entry name" value="TGc"/>
    <property type="match status" value="1"/>
</dbReference>
<feature type="domain" description="Transglutaminase-like" evidence="1">
    <location>
        <begin position="154"/>
        <end position="216"/>
    </location>
</feature>
<sequence length="331" mass="37328">MKLNIEHNTHYTYAQQVQRSTQYLRLTPQDSEHQRIISWQLTLPEDAVCTTDAFGNVLHVLTLDHPHQAITIQAHGVVEIEDGAEDQVMGHLSPLVFLRHSPLTQPDSAIQAFALRYYQPHAVLDGLEHLMSELLLKMPYGPGSTSVTDSAAQAFATGTGVCQDHTHVFLACCRSLNIPARYVSGYLYSEDSSHVATHAWAEAWVDERWHSFDVTNNTRLPNQHLKLAVGIDYLDACPVRGIRLGGGCENMQTMAEVQMMPTGTIASCRKRRFTARWRLAVCQYCFEGLWYDLLCGHALIIRAGLCFRFTHQCRSGPYFHLPQTARVPARR</sequence>
<dbReference type="InterPro" id="IPR013589">
    <property type="entry name" value="Bac_transglu_N"/>
</dbReference>
<comment type="caution">
    <text evidence="2">The sequence shown here is derived from an EMBL/GenBank/DDBJ whole genome shotgun (WGS) entry which is preliminary data.</text>
</comment>
<evidence type="ECO:0000259" key="1">
    <source>
        <dbReference type="SMART" id="SM00460"/>
    </source>
</evidence>
<dbReference type="InterPro" id="IPR002931">
    <property type="entry name" value="Transglutaminase-like"/>
</dbReference>
<reference evidence="2 3" key="1">
    <citation type="submission" date="2014-03" db="EMBL/GenBank/DDBJ databases">
        <title>Draft genome sequence of the Serratia grimesii strain a2.</title>
        <authorList>
            <person name="Toymentseva A."/>
            <person name="Kazakov S."/>
            <person name="Giliazeva A."/>
            <person name="Ismagilova R."/>
            <person name="Shah R."/>
            <person name="Sharipova M."/>
            <person name="Khaitlina S."/>
            <person name="Mardanova A."/>
        </authorList>
    </citation>
    <scope>NUCLEOTIDE SEQUENCE [LARGE SCALE GENOMIC DNA]</scope>
    <source>
        <strain evidence="2 3">A2</strain>
    </source>
</reference>
<gene>
    <name evidence="2" type="ORF">CR62_20360</name>
</gene>
<keyword evidence="3" id="KW-1185">Reference proteome</keyword>
<dbReference type="PANTHER" id="PTHR33490:SF6">
    <property type="entry name" value="SLL1049 PROTEIN"/>
    <property type="match status" value="1"/>
</dbReference>
<evidence type="ECO:0000313" key="2">
    <source>
        <dbReference type="EMBL" id="KFB86453.1"/>
    </source>
</evidence>
<dbReference type="SUPFAM" id="SSF54001">
    <property type="entry name" value="Cysteine proteinases"/>
    <property type="match status" value="1"/>
</dbReference>
<organism evidence="2 3">
    <name type="scientific">Serratia grimesii</name>
    <dbReference type="NCBI Taxonomy" id="82995"/>
    <lineage>
        <taxon>Bacteria</taxon>
        <taxon>Pseudomonadati</taxon>
        <taxon>Pseudomonadota</taxon>
        <taxon>Gammaproteobacteria</taxon>
        <taxon>Enterobacterales</taxon>
        <taxon>Yersiniaceae</taxon>
        <taxon>Serratia</taxon>
    </lineage>
</organism>
<dbReference type="Pfam" id="PF01841">
    <property type="entry name" value="Transglut_core"/>
    <property type="match status" value="1"/>
</dbReference>
<proteinExistence type="predicted"/>
<accession>A0ABR4U346</accession>
<dbReference type="InterPro" id="IPR038765">
    <property type="entry name" value="Papain-like_cys_pep_sf"/>
</dbReference>
<dbReference type="Gene3D" id="3.10.620.30">
    <property type="match status" value="1"/>
</dbReference>
<protein>
    <submittedName>
        <fullName evidence="2">Transglutaminase</fullName>
    </submittedName>
</protein>
<dbReference type="EMBL" id="JGVP01000059">
    <property type="protein sequence ID" value="KFB86453.1"/>
    <property type="molecule type" value="Genomic_DNA"/>
</dbReference>
<evidence type="ECO:0000313" key="3">
    <source>
        <dbReference type="Proteomes" id="UP000028721"/>
    </source>
</evidence>
<dbReference type="Proteomes" id="UP000028721">
    <property type="component" value="Unassembled WGS sequence"/>
</dbReference>